<evidence type="ECO:0000313" key="7">
    <source>
        <dbReference type="Proteomes" id="UP000679284"/>
    </source>
</evidence>
<evidence type="ECO:0000256" key="2">
    <source>
        <dbReference type="ARBA" id="ARBA00022729"/>
    </source>
</evidence>
<reference evidence="6" key="1">
    <citation type="submission" date="2020-01" db="EMBL/GenBank/DDBJ databases">
        <authorList>
            <person name="Yang Y."/>
            <person name="Kwon Y.M."/>
        </authorList>
    </citation>
    <scope>NUCLEOTIDE SEQUENCE</scope>
    <source>
        <strain evidence="6">PG104</strain>
    </source>
</reference>
<dbReference type="KEGG" id="fap:GR316_03275"/>
<accession>A0A8J8MRZ4</accession>
<dbReference type="GO" id="GO:0006865">
    <property type="term" value="P:amino acid transport"/>
    <property type="evidence" value="ECO:0007669"/>
    <property type="project" value="UniProtKB-KW"/>
</dbReference>
<feature type="signal peptide" evidence="4">
    <location>
        <begin position="1"/>
        <end position="20"/>
    </location>
</feature>
<dbReference type="RefSeq" id="WP_211784625.1">
    <property type="nucleotide sequence ID" value="NZ_CP047289.1"/>
</dbReference>
<evidence type="ECO:0000259" key="5">
    <source>
        <dbReference type="Pfam" id="PF13458"/>
    </source>
</evidence>
<proteinExistence type="inferred from homology"/>
<dbReference type="PANTHER" id="PTHR30483">
    <property type="entry name" value="LEUCINE-SPECIFIC-BINDING PROTEIN"/>
    <property type="match status" value="1"/>
</dbReference>
<dbReference type="CDD" id="cd06346">
    <property type="entry name" value="PBP1_ABC_ligand_binding-like"/>
    <property type="match status" value="1"/>
</dbReference>
<organism evidence="6 7">
    <name type="scientific">Falsirhodobacter algicola</name>
    <dbReference type="NCBI Taxonomy" id="2692330"/>
    <lineage>
        <taxon>Bacteria</taxon>
        <taxon>Pseudomonadati</taxon>
        <taxon>Pseudomonadota</taxon>
        <taxon>Alphaproteobacteria</taxon>
        <taxon>Rhodobacterales</taxon>
        <taxon>Paracoccaceae</taxon>
        <taxon>Falsirhodobacter</taxon>
    </lineage>
</organism>
<gene>
    <name evidence="6" type="ORF">GR316_03275</name>
</gene>
<protein>
    <submittedName>
        <fullName evidence="6">ABC transporter substrate-binding protein</fullName>
    </submittedName>
</protein>
<dbReference type="InterPro" id="IPR051010">
    <property type="entry name" value="BCAA_transport"/>
</dbReference>
<keyword evidence="2 4" id="KW-0732">Signal</keyword>
<evidence type="ECO:0000256" key="1">
    <source>
        <dbReference type="ARBA" id="ARBA00010062"/>
    </source>
</evidence>
<evidence type="ECO:0000313" key="6">
    <source>
        <dbReference type="EMBL" id="QUS35377.1"/>
    </source>
</evidence>
<dbReference type="SUPFAM" id="SSF53822">
    <property type="entry name" value="Periplasmic binding protein-like I"/>
    <property type="match status" value="1"/>
</dbReference>
<feature type="chain" id="PRO_5035271749" evidence="4">
    <location>
        <begin position="21"/>
        <end position="394"/>
    </location>
</feature>
<dbReference type="InterPro" id="IPR028081">
    <property type="entry name" value="Leu-bd"/>
</dbReference>
<keyword evidence="3" id="KW-0813">Transport</keyword>
<dbReference type="Proteomes" id="UP000679284">
    <property type="component" value="Chromosome"/>
</dbReference>
<keyword evidence="7" id="KW-1185">Reference proteome</keyword>
<dbReference type="PANTHER" id="PTHR30483:SF6">
    <property type="entry name" value="PERIPLASMIC BINDING PROTEIN OF ABC TRANSPORTER FOR NATURAL AMINO ACIDS"/>
    <property type="match status" value="1"/>
</dbReference>
<dbReference type="InterPro" id="IPR028082">
    <property type="entry name" value="Peripla_BP_I"/>
</dbReference>
<keyword evidence="3" id="KW-0029">Amino-acid transport</keyword>
<sequence>MKRIMLATAATALLAGTAQAEDVKVGVIFGFTGPLESITPAMADGAELAMKEVSESGAFLDGSTVTPVRADSTCVDATAATAAAERLVTAEGVKGIVGADCSGVSSAVLQNVSRPNGIVQISPSSTSPGLSQVEDDGLFFRTAPSDARQGEVMADIISERGITSAAVTYTNNDYGLGLANSFAEAFKAKGGEVTIQAAHDDGKADYSAEIGALSSAGGEILVVAGYVDQGGRGIVQGALDSGAFDTFYFPDGMYGQTLLDAFGDDIEGSFGDLPSADGDNANTFQTLAKDAGFDGTSPYTGESYDAAALMLLAMQAAGSSDPAEYKDHLFDVANAPGEKILPGELAKGLQLLSEGQDIDYVGATGVEFVEPGESRGTFREYDIKDGAFETVGFR</sequence>
<dbReference type="EMBL" id="CP047289">
    <property type="protein sequence ID" value="QUS35377.1"/>
    <property type="molecule type" value="Genomic_DNA"/>
</dbReference>
<evidence type="ECO:0000256" key="3">
    <source>
        <dbReference type="ARBA" id="ARBA00022970"/>
    </source>
</evidence>
<name>A0A8J8MRZ4_9RHOB</name>
<comment type="similarity">
    <text evidence="1">Belongs to the leucine-binding protein family.</text>
</comment>
<dbReference type="AlphaFoldDB" id="A0A8J8MRZ4"/>
<evidence type="ECO:0000256" key="4">
    <source>
        <dbReference type="SAM" id="SignalP"/>
    </source>
</evidence>
<dbReference type="Pfam" id="PF13458">
    <property type="entry name" value="Peripla_BP_6"/>
    <property type="match status" value="1"/>
</dbReference>
<feature type="domain" description="Leucine-binding protein" evidence="5">
    <location>
        <begin position="23"/>
        <end position="327"/>
    </location>
</feature>
<dbReference type="Gene3D" id="3.40.50.2300">
    <property type="match status" value="2"/>
</dbReference>